<comment type="caution">
    <text evidence="4">The sequence shown here is derived from an EMBL/GenBank/DDBJ whole genome shotgun (WGS) entry which is preliminary data.</text>
</comment>
<feature type="compositionally biased region" description="Polar residues" evidence="1">
    <location>
        <begin position="56"/>
        <end position="85"/>
    </location>
</feature>
<feature type="signal peptide" evidence="3">
    <location>
        <begin position="1"/>
        <end position="24"/>
    </location>
</feature>
<accession>A0A8T3CT01</accession>
<name>A0A8T3CT01_9TELE</name>
<keyword evidence="2" id="KW-1133">Transmembrane helix</keyword>
<reference evidence="4" key="1">
    <citation type="submission" date="2021-01" db="EMBL/GenBank/DDBJ databases">
        <authorList>
            <person name="Zahm M."/>
            <person name="Roques C."/>
            <person name="Cabau C."/>
            <person name="Klopp C."/>
            <person name="Donnadieu C."/>
            <person name="Jouanno E."/>
            <person name="Lampietro C."/>
            <person name="Louis A."/>
            <person name="Herpin A."/>
            <person name="Echchiki A."/>
            <person name="Berthelot C."/>
            <person name="Parey E."/>
            <person name="Roest-Crollius H."/>
            <person name="Braasch I."/>
            <person name="Postlethwait J."/>
            <person name="Bobe J."/>
            <person name="Montfort J."/>
            <person name="Bouchez O."/>
            <person name="Begum T."/>
            <person name="Mejri S."/>
            <person name="Adams A."/>
            <person name="Chen W.-J."/>
            <person name="Guiguen Y."/>
        </authorList>
    </citation>
    <scope>NUCLEOTIDE SEQUENCE</scope>
    <source>
        <tissue evidence="4">Blood</tissue>
    </source>
</reference>
<dbReference type="AlphaFoldDB" id="A0A8T3CT01"/>
<feature type="compositionally biased region" description="Polar residues" evidence="1">
    <location>
        <begin position="30"/>
        <end position="47"/>
    </location>
</feature>
<protein>
    <submittedName>
        <fullName evidence="4">Uncharacterized protein</fullName>
    </submittedName>
</protein>
<feature type="chain" id="PRO_5035851860" evidence="3">
    <location>
        <begin position="25"/>
        <end position="260"/>
    </location>
</feature>
<dbReference type="InterPro" id="IPR010740">
    <property type="entry name" value="Endomucin"/>
</dbReference>
<dbReference type="EMBL" id="JAERUA010000017">
    <property type="protein sequence ID" value="KAI1888313.1"/>
    <property type="molecule type" value="Genomic_DNA"/>
</dbReference>
<evidence type="ECO:0000313" key="4">
    <source>
        <dbReference type="EMBL" id="KAI1888313.1"/>
    </source>
</evidence>
<dbReference type="Pfam" id="PF07010">
    <property type="entry name" value="Endomucin"/>
    <property type="match status" value="1"/>
</dbReference>
<organism evidence="4 5">
    <name type="scientific">Albula goreensis</name>
    <dbReference type="NCBI Taxonomy" id="1534307"/>
    <lineage>
        <taxon>Eukaryota</taxon>
        <taxon>Metazoa</taxon>
        <taxon>Chordata</taxon>
        <taxon>Craniata</taxon>
        <taxon>Vertebrata</taxon>
        <taxon>Euteleostomi</taxon>
        <taxon>Actinopterygii</taxon>
        <taxon>Neopterygii</taxon>
        <taxon>Teleostei</taxon>
        <taxon>Albuliformes</taxon>
        <taxon>Albulidae</taxon>
        <taxon>Albula</taxon>
    </lineage>
</organism>
<evidence type="ECO:0000256" key="2">
    <source>
        <dbReference type="SAM" id="Phobius"/>
    </source>
</evidence>
<evidence type="ECO:0000256" key="3">
    <source>
        <dbReference type="SAM" id="SignalP"/>
    </source>
</evidence>
<feature type="compositionally biased region" description="Low complexity" evidence="1">
    <location>
        <begin position="136"/>
        <end position="148"/>
    </location>
</feature>
<feature type="transmembrane region" description="Helical" evidence="2">
    <location>
        <begin position="191"/>
        <end position="210"/>
    </location>
</feature>
<feature type="compositionally biased region" description="Polar residues" evidence="1">
    <location>
        <begin position="219"/>
        <end position="236"/>
    </location>
</feature>
<dbReference type="Proteomes" id="UP000829720">
    <property type="component" value="Unassembled WGS sequence"/>
</dbReference>
<feature type="region of interest" description="Disordered" evidence="1">
    <location>
        <begin position="26"/>
        <end position="185"/>
    </location>
</feature>
<keyword evidence="3" id="KW-0732">Signal</keyword>
<feature type="compositionally biased region" description="Low complexity" evidence="1">
    <location>
        <begin position="95"/>
        <end position="109"/>
    </location>
</feature>
<evidence type="ECO:0000313" key="5">
    <source>
        <dbReference type="Proteomes" id="UP000829720"/>
    </source>
</evidence>
<gene>
    <name evidence="4" type="ORF">AGOR_G00183730</name>
</gene>
<feature type="region of interest" description="Disordered" evidence="1">
    <location>
        <begin position="219"/>
        <end position="241"/>
    </location>
</feature>
<keyword evidence="5" id="KW-1185">Reference proteome</keyword>
<sequence length="260" mass="26795">MKPTGGASLLLFSLLLLWTAPVGASKNETESQLPSVGPNTGDPSSGAESGKVEPSMNITSGVNSSAMPTVTTQGTSQHSPSSTAPATGEQEHVGNSTNLSNTSASTTSSPEVHNVTTDSTMPKNASTQPYSEEANSTIPSKTSTKTTSQPAINGNPRVDENGTLPHGSSNTNKGSGQTGQKDETPKQDKNMLWILLPVVVILVAGIICVLKKCNKVNTHTDTAENGTENASFQSRSDSNKDGVMLLGVKTSAGEDNAAAR</sequence>
<keyword evidence="2" id="KW-0472">Membrane</keyword>
<keyword evidence="2" id="KW-0812">Transmembrane</keyword>
<dbReference type="OrthoDB" id="8964390at2759"/>
<feature type="compositionally biased region" description="Polar residues" evidence="1">
    <location>
        <begin position="110"/>
        <end position="135"/>
    </location>
</feature>
<evidence type="ECO:0000256" key="1">
    <source>
        <dbReference type="SAM" id="MobiDB-lite"/>
    </source>
</evidence>
<feature type="compositionally biased region" description="Polar residues" evidence="1">
    <location>
        <begin position="166"/>
        <end position="179"/>
    </location>
</feature>
<proteinExistence type="predicted"/>